<sequence>MDLIKIVLQTERDNYLHEYLTRRQKSSSFTEDRQREHTSYFVNLRNVKDPAFSFEKKIAMENFEV</sequence>
<gene>
    <name evidence="1" type="ORF">BC936DRAFT_148254</name>
</gene>
<dbReference type="OrthoDB" id="10424592at2759"/>
<dbReference type="EMBL" id="RBNI01007383">
    <property type="protein sequence ID" value="RUP45380.1"/>
    <property type="molecule type" value="Genomic_DNA"/>
</dbReference>
<protein>
    <submittedName>
        <fullName evidence="1">Uncharacterized protein</fullName>
    </submittedName>
</protein>
<accession>A0A433D3F7</accession>
<organism evidence="1 2">
    <name type="scientific">Jimgerdemannia flammicorona</name>
    <dbReference type="NCBI Taxonomy" id="994334"/>
    <lineage>
        <taxon>Eukaryota</taxon>
        <taxon>Fungi</taxon>
        <taxon>Fungi incertae sedis</taxon>
        <taxon>Mucoromycota</taxon>
        <taxon>Mucoromycotina</taxon>
        <taxon>Endogonomycetes</taxon>
        <taxon>Endogonales</taxon>
        <taxon>Endogonaceae</taxon>
        <taxon>Jimgerdemannia</taxon>
    </lineage>
</organism>
<name>A0A433D3F7_9FUNG</name>
<evidence type="ECO:0000313" key="1">
    <source>
        <dbReference type="EMBL" id="RUP45380.1"/>
    </source>
</evidence>
<dbReference type="Proteomes" id="UP000268093">
    <property type="component" value="Unassembled WGS sequence"/>
</dbReference>
<comment type="caution">
    <text evidence="1">The sequence shown here is derived from an EMBL/GenBank/DDBJ whole genome shotgun (WGS) entry which is preliminary data.</text>
</comment>
<evidence type="ECO:0000313" key="2">
    <source>
        <dbReference type="Proteomes" id="UP000268093"/>
    </source>
</evidence>
<reference evidence="1 2" key="1">
    <citation type="journal article" date="2018" name="New Phytol.">
        <title>Phylogenomics of Endogonaceae and evolution of mycorrhizas within Mucoromycota.</title>
        <authorList>
            <person name="Chang Y."/>
            <person name="Desiro A."/>
            <person name="Na H."/>
            <person name="Sandor L."/>
            <person name="Lipzen A."/>
            <person name="Clum A."/>
            <person name="Barry K."/>
            <person name="Grigoriev I.V."/>
            <person name="Martin F.M."/>
            <person name="Stajich J.E."/>
            <person name="Smith M.E."/>
            <person name="Bonito G."/>
            <person name="Spatafora J.W."/>
        </authorList>
    </citation>
    <scope>NUCLEOTIDE SEQUENCE [LARGE SCALE GENOMIC DNA]</scope>
    <source>
        <strain evidence="1 2">GMNB39</strain>
    </source>
</reference>
<proteinExistence type="predicted"/>
<keyword evidence="2" id="KW-1185">Reference proteome</keyword>
<dbReference type="AlphaFoldDB" id="A0A433D3F7"/>